<dbReference type="EMBL" id="GL945429">
    <property type="protein sequence ID" value="EGO29255.1"/>
    <property type="molecule type" value="Genomic_DNA"/>
</dbReference>
<protein>
    <submittedName>
        <fullName evidence="2">Uncharacterized protein</fullName>
    </submittedName>
</protein>
<evidence type="ECO:0000256" key="1">
    <source>
        <dbReference type="SAM" id="SignalP"/>
    </source>
</evidence>
<dbReference type="KEGG" id="sla:SERLADRAFT_433261"/>
<name>F8NIA9_SERL9</name>
<feature type="signal peptide" evidence="1">
    <location>
        <begin position="1"/>
        <end position="19"/>
    </location>
</feature>
<dbReference type="RefSeq" id="XP_007313497.1">
    <property type="nucleotide sequence ID" value="XM_007313435.1"/>
</dbReference>
<organism>
    <name type="scientific">Serpula lacrymans var. lacrymans (strain S7.9)</name>
    <name type="common">Dry rot fungus</name>
    <dbReference type="NCBI Taxonomy" id="578457"/>
    <lineage>
        <taxon>Eukaryota</taxon>
        <taxon>Fungi</taxon>
        <taxon>Dikarya</taxon>
        <taxon>Basidiomycota</taxon>
        <taxon>Agaricomycotina</taxon>
        <taxon>Agaricomycetes</taxon>
        <taxon>Agaricomycetidae</taxon>
        <taxon>Boletales</taxon>
        <taxon>Coniophorineae</taxon>
        <taxon>Serpulaceae</taxon>
        <taxon>Serpula</taxon>
    </lineage>
</organism>
<dbReference type="Pfam" id="PF19271">
    <property type="entry name" value="Nis1"/>
    <property type="match status" value="1"/>
</dbReference>
<dbReference type="InterPro" id="IPR045469">
    <property type="entry name" value="Nis1"/>
</dbReference>
<sequence>MKISSLFAAGALYAASAFAQSVTIAAPPNMATAAAGSDIVVQVDRPNFTSSVNEVAVVIAVFPCFVEEPEFCPAFQRDGVGAILYSGPFDPYELVPNPNNEPPQESFTVKIPPGTKTGPAVLSLTHWSFIGANNEYFFETKNITLVITE</sequence>
<dbReference type="Proteomes" id="UP000008064">
    <property type="component" value="Unassembled WGS sequence"/>
</dbReference>
<evidence type="ECO:0000313" key="2">
    <source>
        <dbReference type="EMBL" id="EGO29255.1"/>
    </source>
</evidence>
<dbReference type="AlphaFoldDB" id="F8NIA9"/>
<accession>F8NIA9</accession>
<dbReference type="GeneID" id="18814156"/>
<gene>
    <name evidence="2" type="ORF">SERLADRAFT_433261</name>
</gene>
<keyword evidence="1" id="KW-0732">Signal</keyword>
<proteinExistence type="predicted"/>
<dbReference type="OrthoDB" id="2841294at2759"/>
<feature type="chain" id="PRO_5003376021" evidence="1">
    <location>
        <begin position="20"/>
        <end position="149"/>
    </location>
</feature>
<reference evidence="2" key="1">
    <citation type="submission" date="2011-04" db="EMBL/GenBank/DDBJ databases">
        <title>Evolution of plant cell wall degrading machinery underlies the functional diversity of forest fungi.</title>
        <authorList>
            <consortium name="US DOE Joint Genome Institute (JGI-PGF)"/>
            <person name="Eastwood D.C."/>
            <person name="Floudas D."/>
            <person name="Binder M."/>
            <person name="Majcherczyk A."/>
            <person name="Schneider P."/>
            <person name="Aerts A."/>
            <person name="Asiegbu F.O."/>
            <person name="Baker S.E."/>
            <person name="Barry K."/>
            <person name="Bendiksby M."/>
            <person name="Blumentritt M."/>
            <person name="Coutinho P.M."/>
            <person name="Cullen D."/>
            <person name="Cullen D."/>
            <person name="Gathman A."/>
            <person name="Goodell B."/>
            <person name="Henrissat B."/>
            <person name="Ihrmark K."/>
            <person name="Kauserud H."/>
            <person name="Kohler A."/>
            <person name="LaButti K."/>
            <person name="Lapidus A."/>
            <person name="Lavin J.L."/>
            <person name="Lee Y.-H."/>
            <person name="Lindquist E."/>
            <person name="Lilly W."/>
            <person name="Lucas S."/>
            <person name="Morin E."/>
            <person name="Murat C."/>
            <person name="Oguiza J.A."/>
            <person name="Park J."/>
            <person name="Pisabarro A.G."/>
            <person name="Riley R."/>
            <person name="Rosling A."/>
            <person name="Salamov A."/>
            <person name="Schmidt O."/>
            <person name="Schmutz J."/>
            <person name="Skrede I."/>
            <person name="Stenlid J."/>
            <person name="Wiebenga A."/>
            <person name="Xie X."/>
            <person name="Kues U."/>
            <person name="Hibbett D.S."/>
            <person name="Hoffmeister D."/>
            <person name="Hogberg N."/>
            <person name="Martin F."/>
            <person name="Grigoriev I.V."/>
            <person name="Watkinson S.C."/>
        </authorList>
    </citation>
    <scope>NUCLEOTIDE SEQUENCE</scope>
    <source>
        <strain evidence="2">S7.9</strain>
    </source>
</reference>
<dbReference type="HOGENOM" id="CLU_137500_0_0_1"/>